<accession>A0A314YZ26</accession>
<organism evidence="2 3">
    <name type="scientific">Prunus yedoensis var. nudiflora</name>
    <dbReference type="NCBI Taxonomy" id="2094558"/>
    <lineage>
        <taxon>Eukaryota</taxon>
        <taxon>Viridiplantae</taxon>
        <taxon>Streptophyta</taxon>
        <taxon>Embryophyta</taxon>
        <taxon>Tracheophyta</taxon>
        <taxon>Spermatophyta</taxon>
        <taxon>Magnoliopsida</taxon>
        <taxon>eudicotyledons</taxon>
        <taxon>Gunneridae</taxon>
        <taxon>Pentapetalae</taxon>
        <taxon>rosids</taxon>
        <taxon>fabids</taxon>
        <taxon>Rosales</taxon>
        <taxon>Rosaceae</taxon>
        <taxon>Amygdaloideae</taxon>
        <taxon>Amygdaleae</taxon>
        <taxon>Prunus</taxon>
    </lineage>
</organism>
<proteinExistence type="predicted"/>
<evidence type="ECO:0000313" key="2">
    <source>
        <dbReference type="EMBL" id="PQQ11749.1"/>
    </source>
</evidence>
<dbReference type="AlphaFoldDB" id="A0A314YZ26"/>
<keyword evidence="1" id="KW-1133">Transmembrane helix</keyword>
<keyword evidence="1" id="KW-0812">Transmembrane</keyword>
<feature type="transmembrane region" description="Helical" evidence="1">
    <location>
        <begin position="102"/>
        <end position="122"/>
    </location>
</feature>
<name>A0A314YZ26_PRUYE</name>
<evidence type="ECO:0000256" key="1">
    <source>
        <dbReference type="SAM" id="Phobius"/>
    </source>
</evidence>
<keyword evidence="3" id="KW-1185">Reference proteome</keyword>
<sequence>MAPFIAAGSLPFPRNPNGFSPILLSLLFPFPSLPSTHPHFVKPFSVQTYKDKVFGSSKAFPAAALVVNTIFGYHLTFFPSLFYGQTWWEKEIGKGAGLKGVLLKYPLVLWMACVGICLWPCAGGSQQSTHMGTFGFVVVFVSS</sequence>
<evidence type="ECO:0000313" key="3">
    <source>
        <dbReference type="Proteomes" id="UP000250321"/>
    </source>
</evidence>
<protein>
    <submittedName>
        <fullName evidence="2">Uncharacterized protein</fullName>
    </submittedName>
</protein>
<reference evidence="2 3" key="1">
    <citation type="submission" date="2018-02" db="EMBL/GenBank/DDBJ databases">
        <title>Draft genome of wild Prunus yedoensis var. nudiflora.</title>
        <authorList>
            <person name="Baek S."/>
            <person name="Kim J.-H."/>
            <person name="Choi K."/>
            <person name="Kim G.-B."/>
            <person name="Cho A."/>
            <person name="Jang H."/>
            <person name="Shin C.-H."/>
            <person name="Yu H.-J."/>
            <person name="Mun J.-H."/>
        </authorList>
    </citation>
    <scope>NUCLEOTIDE SEQUENCE [LARGE SCALE GENOMIC DNA]</scope>
    <source>
        <strain evidence="3">cv. Jeju island</strain>
        <tissue evidence="2">Leaf</tissue>
    </source>
</reference>
<dbReference type="EMBL" id="PJQY01000385">
    <property type="protein sequence ID" value="PQQ11749.1"/>
    <property type="molecule type" value="Genomic_DNA"/>
</dbReference>
<keyword evidence="1" id="KW-0472">Membrane</keyword>
<dbReference type="Proteomes" id="UP000250321">
    <property type="component" value="Unassembled WGS sequence"/>
</dbReference>
<feature type="transmembrane region" description="Helical" evidence="1">
    <location>
        <begin position="59"/>
        <end position="82"/>
    </location>
</feature>
<comment type="caution">
    <text evidence="2">The sequence shown here is derived from an EMBL/GenBank/DDBJ whole genome shotgun (WGS) entry which is preliminary data.</text>
</comment>
<gene>
    <name evidence="2" type="ORF">Pyn_02613</name>
</gene>